<proteinExistence type="predicted"/>
<evidence type="ECO:0000313" key="1">
    <source>
        <dbReference type="EMBL" id="EDY31523.1"/>
    </source>
</evidence>
<gene>
    <name evidence="1" type="ORF">RUMLAC_02724</name>
</gene>
<comment type="caution">
    <text evidence="1">The sequence shown here is derived from an EMBL/GenBank/DDBJ whole genome shotgun (WGS) entry which is preliminary data.</text>
</comment>
<evidence type="ECO:0000313" key="2">
    <source>
        <dbReference type="Proteomes" id="UP000003254"/>
    </source>
</evidence>
<reference evidence="1 2" key="1">
    <citation type="submission" date="2008-08" db="EMBL/GenBank/DDBJ databases">
        <title>Draft genome sequence of Ruminococcus lactaris ATCC 29176.</title>
        <authorList>
            <person name="Sudarsanam P."/>
            <person name="Ley R."/>
            <person name="Guruge J."/>
            <person name="Turnbaugh P.J."/>
            <person name="Mahowald M."/>
            <person name="Liep D."/>
            <person name="Gordon J."/>
        </authorList>
    </citation>
    <scope>NUCLEOTIDE SEQUENCE [LARGE SCALE GENOMIC DNA]</scope>
    <source>
        <strain evidence="1 2">ATCC 29176</strain>
    </source>
</reference>
<dbReference type="AlphaFoldDB" id="B5CTA1"/>
<name>B5CTA1_9FIRM</name>
<protein>
    <submittedName>
        <fullName evidence="1">Uncharacterized protein</fullName>
    </submittedName>
</protein>
<reference evidence="1 2" key="2">
    <citation type="submission" date="2008-08" db="EMBL/GenBank/DDBJ databases">
        <authorList>
            <person name="Fulton L."/>
            <person name="Clifton S."/>
            <person name="Fulton B."/>
            <person name="Xu J."/>
            <person name="Minx P."/>
            <person name="Pepin K.H."/>
            <person name="Johnson M."/>
            <person name="Bhonagiri V."/>
            <person name="Nash W.E."/>
            <person name="Mardis E.R."/>
            <person name="Wilson R.K."/>
        </authorList>
    </citation>
    <scope>NUCLEOTIDE SEQUENCE [LARGE SCALE GENOMIC DNA]</scope>
    <source>
        <strain evidence="1 2">ATCC 29176</strain>
    </source>
</reference>
<keyword evidence="2" id="KW-1185">Reference proteome</keyword>
<dbReference type="eggNOG" id="ENOG50313SJ">
    <property type="taxonomic scope" value="Bacteria"/>
</dbReference>
<dbReference type="HOGENOM" id="CLU_124342_0_0_9"/>
<dbReference type="EMBL" id="ABOU02000055">
    <property type="protein sequence ID" value="EDY31523.1"/>
    <property type="molecule type" value="Genomic_DNA"/>
</dbReference>
<dbReference type="Proteomes" id="UP000003254">
    <property type="component" value="Unassembled WGS sequence"/>
</dbReference>
<organism evidence="1 2">
    <name type="scientific">[Ruminococcus] lactaris ATCC 29176</name>
    <dbReference type="NCBI Taxonomy" id="471875"/>
    <lineage>
        <taxon>Bacteria</taxon>
        <taxon>Bacillati</taxon>
        <taxon>Bacillota</taxon>
        <taxon>Clostridia</taxon>
        <taxon>Lachnospirales</taxon>
        <taxon>Lachnospiraceae</taxon>
        <taxon>Mediterraneibacter</taxon>
    </lineage>
</organism>
<accession>B5CTA1</accession>
<sequence length="186" mass="20852">MIIFLVVLVVLIGICVGLYFFGKKAEKKQAEQKEQMDAVAQTVSMLVIDKKRLKLKEAGLPAAVVENTPKYLRRTRVPIVKAKIGPKIMTLMCEEKVFEVLPVKKEAKVVLSGIYITGIKSVRGGIPEVAKKKKKGLFSRFKKRKELKVKSSAPASQTGAELFYSFHPISKFLYFPIFSIPRITPP</sequence>